<keyword evidence="2" id="KW-0378">Hydrolase</keyword>
<dbReference type="EMBL" id="JAVRRA010010142">
    <property type="protein sequence ID" value="KAK5242786.1"/>
    <property type="molecule type" value="Genomic_DNA"/>
</dbReference>
<feature type="compositionally biased region" description="Basic and acidic residues" evidence="1">
    <location>
        <begin position="45"/>
        <end position="55"/>
    </location>
</feature>
<proteinExistence type="predicted"/>
<feature type="non-terminal residue" evidence="2">
    <location>
        <position position="1"/>
    </location>
</feature>
<evidence type="ECO:0000313" key="2">
    <source>
        <dbReference type="EMBL" id="KAK5242786.1"/>
    </source>
</evidence>
<keyword evidence="3" id="KW-1185">Reference proteome</keyword>
<dbReference type="GO" id="GO:0004722">
    <property type="term" value="F:protein serine/threonine phosphatase activity"/>
    <property type="evidence" value="ECO:0007669"/>
    <property type="project" value="UniProtKB-EC"/>
</dbReference>
<organism evidence="2 3">
    <name type="scientific">Cryomyces antarcticus</name>
    <dbReference type="NCBI Taxonomy" id="329879"/>
    <lineage>
        <taxon>Eukaryota</taxon>
        <taxon>Fungi</taxon>
        <taxon>Dikarya</taxon>
        <taxon>Ascomycota</taxon>
        <taxon>Pezizomycotina</taxon>
        <taxon>Dothideomycetes</taxon>
        <taxon>Dothideomycetes incertae sedis</taxon>
        <taxon>Cryomyces</taxon>
    </lineage>
</organism>
<gene>
    <name evidence="2" type="ORF">LTR16_008281</name>
</gene>
<feature type="region of interest" description="Disordered" evidence="1">
    <location>
        <begin position="1"/>
        <end position="77"/>
    </location>
</feature>
<comment type="caution">
    <text evidence="2">The sequence shown here is derived from an EMBL/GenBank/DDBJ whole genome shotgun (WGS) entry which is preliminary data.</text>
</comment>
<dbReference type="Proteomes" id="UP001357485">
    <property type="component" value="Unassembled WGS sequence"/>
</dbReference>
<evidence type="ECO:0000256" key="1">
    <source>
        <dbReference type="SAM" id="MobiDB-lite"/>
    </source>
</evidence>
<name>A0ABR0LUH9_9PEZI</name>
<dbReference type="EC" id="3.1.3.16" evidence="2"/>
<accession>A0ABR0LUH9</accession>
<reference evidence="2 3" key="1">
    <citation type="submission" date="2023-08" db="EMBL/GenBank/DDBJ databases">
        <title>Black Yeasts Isolated from many extreme environments.</title>
        <authorList>
            <person name="Coleine C."/>
            <person name="Stajich J.E."/>
            <person name="Selbmann L."/>
        </authorList>
    </citation>
    <scope>NUCLEOTIDE SEQUENCE [LARGE SCALE GENOMIC DNA]</scope>
    <source>
        <strain evidence="2 3">CCFEE 536</strain>
    </source>
</reference>
<evidence type="ECO:0000313" key="3">
    <source>
        <dbReference type="Proteomes" id="UP001357485"/>
    </source>
</evidence>
<protein>
    <submittedName>
        <fullName evidence="2">Mgpp2cl-1, protein phosphatase 2C-like protein 1</fullName>
        <ecNumber evidence="2">3.1.3.16</ecNumber>
    </submittedName>
</protein>
<sequence length="77" mass="8405">DTVKRIAEPIGVDGDPPTTRGGLSEAEAIVLQSRKKLDETEDDQLEKVPSDVIREESEEPEPGPELNLEAPILARKS</sequence>